<evidence type="ECO:0000313" key="10">
    <source>
        <dbReference type="Proteomes" id="UP001056384"/>
    </source>
</evidence>
<keyword evidence="3 7" id="KW-0812">Transmembrane</keyword>
<protein>
    <submittedName>
        <fullName evidence="9">Major facilitator superfamily, MFS transporter superfamily</fullName>
    </submittedName>
</protein>
<dbReference type="InterPro" id="IPR011701">
    <property type="entry name" value="MFS"/>
</dbReference>
<name>A0A9Q9EGP8_9PEZI</name>
<feature type="transmembrane region" description="Helical" evidence="7">
    <location>
        <begin position="470"/>
        <end position="487"/>
    </location>
</feature>
<dbReference type="AlphaFoldDB" id="A0A9Q9EGP8"/>
<feature type="domain" description="Major facilitator superfamily (MFS) profile" evidence="8">
    <location>
        <begin position="91"/>
        <end position="529"/>
    </location>
</feature>
<dbReference type="EMBL" id="CP099419">
    <property type="protein sequence ID" value="USW49139.1"/>
    <property type="molecule type" value="Genomic_DNA"/>
</dbReference>
<feature type="transmembrane region" description="Helical" evidence="7">
    <location>
        <begin position="213"/>
        <end position="233"/>
    </location>
</feature>
<organism evidence="9 10">
    <name type="scientific">Septoria linicola</name>
    <dbReference type="NCBI Taxonomy" id="215465"/>
    <lineage>
        <taxon>Eukaryota</taxon>
        <taxon>Fungi</taxon>
        <taxon>Dikarya</taxon>
        <taxon>Ascomycota</taxon>
        <taxon>Pezizomycotina</taxon>
        <taxon>Dothideomycetes</taxon>
        <taxon>Dothideomycetidae</taxon>
        <taxon>Mycosphaerellales</taxon>
        <taxon>Mycosphaerellaceae</taxon>
        <taxon>Septoria</taxon>
    </lineage>
</organism>
<feature type="compositionally biased region" description="Basic and acidic residues" evidence="6">
    <location>
        <begin position="1"/>
        <end position="14"/>
    </location>
</feature>
<dbReference type="InterPro" id="IPR036259">
    <property type="entry name" value="MFS_trans_sf"/>
</dbReference>
<feature type="transmembrane region" description="Helical" evidence="7">
    <location>
        <begin position="89"/>
        <end position="109"/>
    </location>
</feature>
<dbReference type="GO" id="GO:0015606">
    <property type="term" value="F:spermidine transmembrane transporter activity"/>
    <property type="evidence" value="ECO:0007669"/>
    <property type="project" value="TreeGrafter"/>
</dbReference>
<feature type="transmembrane region" description="Helical" evidence="7">
    <location>
        <begin position="121"/>
        <end position="144"/>
    </location>
</feature>
<evidence type="ECO:0000256" key="2">
    <source>
        <dbReference type="ARBA" id="ARBA00008335"/>
    </source>
</evidence>
<feature type="transmembrane region" description="Helical" evidence="7">
    <location>
        <begin position="245"/>
        <end position="264"/>
    </location>
</feature>
<keyword evidence="10" id="KW-1185">Reference proteome</keyword>
<evidence type="ECO:0000256" key="3">
    <source>
        <dbReference type="ARBA" id="ARBA00022692"/>
    </source>
</evidence>
<evidence type="ECO:0000313" key="9">
    <source>
        <dbReference type="EMBL" id="USW49139.1"/>
    </source>
</evidence>
<evidence type="ECO:0000256" key="5">
    <source>
        <dbReference type="ARBA" id="ARBA00023136"/>
    </source>
</evidence>
<dbReference type="GO" id="GO:0005886">
    <property type="term" value="C:plasma membrane"/>
    <property type="evidence" value="ECO:0007669"/>
    <property type="project" value="TreeGrafter"/>
</dbReference>
<dbReference type="Gene3D" id="1.20.1250.20">
    <property type="entry name" value="MFS general substrate transporter like domains"/>
    <property type="match status" value="1"/>
</dbReference>
<feature type="transmembrane region" description="Helical" evidence="7">
    <location>
        <begin position="493"/>
        <end position="516"/>
    </location>
</feature>
<dbReference type="InterPro" id="IPR020846">
    <property type="entry name" value="MFS_dom"/>
</dbReference>
<reference evidence="9" key="1">
    <citation type="submission" date="2022-06" db="EMBL/GenBank/DDBJ databases">
        <title>Complete genome sequences of two strains of the flax pathogen Septoria linicola.</title>
        <authorList>
            <person name="Lapalu N."/>
            <person name="Simon A."/>
            <person name="Demenou B."/>
            <person name="Paumier D."/>
            <person name="Guillot M.-P."/>
            <person name="Gout L."/>
            <person name="Valade R."/>
        </authorList>
    </citation>
    <scope>NUCLEOTIDE SEQUENCE</scope>
    <source>
        <strain evidence="9">SE15195</strain>
    </source>
</reference>
<accession>A0A9Q9EGP8</accession>
<evidence type="ECO:0000256" key="1">
    <source>
        <dbReference type="ARBA" id="ARBA00004141"/>
    </source>
</evidence>
<evidence type="ECO:0000256" key="7">
    <source>
        <dbReference type="SAM" id="Phobius"/>
    </source>
</evidence>
<evidence type="ECO:0000256" key="4">
    <source>
        <dbReference type="ARBA" id="ARBA00022989"/>
    </source>
</evidence>
<comment type="similarity">
    <text evidence="2">Belongs to the major facilitator superfamily.</text>
</comment>
<dbReference type="Pfam" id="PF07690">
    <property type="entry name" value="MFS_1"/>
    <property type="match status" value="1"/>
</dbReference>
<keyword evidence="4 7" id="KW-1133">Transmembrane helix</keyword>
<feature type="compositionally biased region" description="Basic and acidic residues" evidence="6">
    <location>
        <begin position="33"/>
        <end position="51"/>
    </location>
</feature>
<dbReference type="FunFam" id="1.20.1250.20:FF:000082">
    <property type="entry name" value="MFS multidrug transporter, putative"/>
    <property type="match status" value="1"/>
</dbReference>
<feature type="transmembrane region" description="Helical" evidence="7">
    <location>
        <begin position="400"/>
        <end position="419"/>
    </location>
</feature>
<feature type="transmembrane region" description="Helical" evidence="7">
    <location>
        <begin position="354"/>
        <end position="379"/>
    </location>
</feature>
<feature type="transmembrane region" description="Helical" evidence="7">
    <location>
        <begin position="178"/>
        <end position="201"/>
    </location>
</feature>
<dbReference type="Proteomes" id="UP001056384">
    <property type="component" value="Chromosome 2"/>
</dbReference>
<gene>
    <name evidence="9" type="ORF">Slin15195_G024580</name>
</gene>
<feature type="transmembrane region" description="Helical" evidence="7">
    <location>
        <begin position="316"/>
        <end position="342"/>
    </location>
</feature>
<feature type="region of interest" description="Disordered" evidence="6">
    <location>
        <begin position="1"/>
        <end position="76"/>
    </location>
</feature>
<dbReference type="PANTHER" id="PTHR23502">
    <property type="entry name" value="MAJOR FACILITATOR SUPERFAMILY"/>
    <property type="match status" value="1"/>
</dbReference>
<dbReference type="PROSITE" id="PS50850">
    <property type="entry name" value="MFS"/>
    <property type="match status" value="1"/>
</dbReference>
<sequence>MSETNSHPHGEVKRHSTPGSEAESILEAIEVGSTHDEHFHDEKHDELEKQPTRTSGKARPALTRVTTAQDWSGPDDPDNPLNWSFLKKMCHYGPTALLAFSATTASSLITPANQDLQEAFGVTRTMAILPLTLYVIGLGLGPAIAAPISEQFGRSIVYKVSVPISILFLLGAGLSQSFASLCICRLLAGTAGAPVLAVGSGTNADLFVVKDRAVSSALFIMMPFLGPAFGPIIGGFAAQFRGWRWTIWCMIIISGVTYLTCLPMQETYKKTILQKRAKRLGLPPPPGPKVMSVEYMKILVTITLVRPVTMIFTEPIVLAFGVYNSFTFAILFSFFAAFPYTFTTVYGFNTYQNGLVFISIGLGVGAAVITSILCDKLIYQRKHKQAVDQGKAMLPPEERLYAGMIGAFCLPVGLFWFAWTARSDVHWIVPILAGIPFALGNLVLFLASVMYQIDVYGPLNGASAIAANGLMRYVTGGCFPLFAIQMYERLGVAWATSLLALLCVAMLPIPFVFYRWGPAIRKKSRYSTA</sequence>
<comment type="subcellular location">
    <subcellularLocation>
        <location evidence="1">Membrane</location>
        <topology evidence="1">Multi-pass membrane protein</topology>
    </subcellularLocation>
</comment>
<feature type="transmembrane region" description="Helical" evidence="7">
    <location>
        <begin position="425"/>
        <end position="449"/>
    </location>
</feature>
<evidence type="ECO:0000256" key="6">
    <source>
        <dbReference type="SAM" id="MobiDB-lite"/>
    </source>
</evidence>
<dbReference type="PANTHER" id="PTHR23502:SF182">
    <property type="entry name" value="POLYAMINE TRANSPORTER, PUTATIVE-RELATED"/>
    <property type="match status" value="1"/>
</dbReference>
<feature type="transmembrane region" description="Helical" evidence="7">
    <location>
        <begin position="156"/>
        <end position="172"/>
    </location>
</feature>
<dbReference type="GO" id="GO:0000297">
    <property type="term" value="F:spermine transmembrane transporter activity"/>
    <property type="evidence" value="ECO:0007669"/>
    <property type="project" value="TreeGrafter"/>
</dbReference>
<dbReference type="CDD" id="cd17323">
    <property type="entry name" value="MFS_Tpo1_MDR_like"/>
    <property type="match status" value="1"/>
</dbReference>
<dbReference type="SUPFAM" id="SSF103473">
    <property type="entry name" value="MFS general substrate transporter"/>
    <property type="match status" value="1"/>
</dbReference>
<proteinExistence type="inferred from homology"/>
<keyword evidence="5 7" id="KW-0472">Membrane</keyword>
<evidence type="ECO:0000259" key="8">
    <source>
        <dbReference type="PROSITE" id="PS50850"/>
    </source>
</evidence>
<dbReference type="OrthoDB" id="3936150at2759"/>